<comment type="caution">
    <text evidence="1">The sequence shown here is derived from an EMBL/GenBank/DDBJ whole genome shotgun (WGS) entry which is preliminary data.</text>
</comment>
<sequence length="83" mass="10008">MRERVAEAIKSIVEFYRDDNEENPTYKRAHIDQMIEEITNLKTAHFEYVKTTNDGVMSDITMTLRYLQNNREPDLQKIEELWQ</sequence>
<proteinExistence type="predicted"/>
<reference evidence="1" key="1">
    <citation type="submission" date="2018-07" db="EMBL/GenBank/DDBJ databases">
        <authorList>
            <consortium name="GenomeTrakr network: Whole genome sequencing for foodborne pathogen traceback"/>
        </authorList>
    </citation>
    <scope>NUCLEOTIDE SEQUENCE</scope>
    <source>
        <strain evidence="1">CFSAN018538</strain>
    </source>
</reference>
<dbReference type="EMBL" id="AAGKHU010000026">
    <property type="protein sequence ID" value="EBP0011258.1"/>
    <property type="molecule type" value="Genomic_DNA"/>
</dbReference>
<dbReference type="AlphaFoldDB" id="A0A5U2EYQ1"/>
<accession>A0A5U2EYQ1</accession>
<organism evidence="1">
    <name type="scientific">Salmonella enterica</name>
    <name type="common">Salmonella choleraesuis</name>
    <dbReference type="NCBI Taxonomy" id="28901"/>
    <lineage>
        <taxon>Bacteria</taxon>
        <taxon>Pseudomonadati</taxon>
        <taxon>Pseudomonadota</taxon>
        <taxon>Gammaproteobacteria</taxon>
        <taxon>Enterobacterales</taxon>
        <taxon>Enterobacteriaceae</taxon>
        <taxon>Salmonella</taxon>
    </lineage>
</organism>
<protein>
    <submittedName>
        <fullName evidence="1">Uncharacterized protein</fullName>
    </submittedName>
</protein>
<gene>
    <name evidence="1" type="ORF">HX37_10455</name>
</gene>
<evidence type="ECO:0000313" key="1">
    <source>
        <dbReference type="EMBL" id="EBP0011258.1"/>
    </source>
</evidence>
<name>A0A5U2EYQ1_SALER</name>